<keyword evidence="2" id="KW-0808">Transferase</keyword>
<sequence length="195" mass="21831">TLICGDVLRNKNTIEPAVLQSITEATNRLGGEFILVANLPYQVASPLIVNLLLLNQPSCDAIFVTVQAEVAQRMIAPANTKEYGLLSILMQALGEVELLRWVGPQAFWPAPKVNSAMVAWHRDPERQQRVGDVRRLKALIDLFLRHRRKKIKSCLKTAPSELLDLLDQAGIDPNARGETLFVEQYATLARLWSRP</sequence>
<dbReference type="SUPFAM" id="SSF53335">
    <property type="entry name" value="S-adenosyl-L-methionine-dependent methyltransferases"/>
    <property type="match status" value="1"/>
</dbReference>
<keyword evidence="3" id="KW-0949">S-adenosyl-L-methionine</keyword>
<dbReference type="PROSITE" id="PS51689">
    <property type="entry name" value="SAM_RNA_A_N6_MT"/>
    <property type="match status" value="1"/>
</dbReference>
<dbReference type="Pfam" id="PF00398">
    <property type="entry name" value="RrnaAD"/>
    <property type="match status" value="1"/>
</dbReference>
<dbReference type="Gene3D" id="3.40.50.150">
    <property type="entry name" value="Vaccinia Virus protein VP39"/>
    <property type="match status" value="1"/>
</dbReference>
<dbReference type="GO" id="GO:0003723">
    <property type="term" value="F:RNA binding"/>
    <property type="evidence" value="ECO:0007669"/>
    <property type="project" value="UniProtKB-KW"/>
</dbReference>
<dbReference type="EMBL" id="BARS01052274">
    <property type="protein sequence ID" value="GAG52590.1"/>
    <property type="molecule type" value="Genomic_DNA"/>
</dbReference>
<accession>X0Y9T2</accession>
<dbReference type="GO" id="GO:0000179">
    <property type="term" value="F:rRNA (adenine-N6,N6-)-dimethyltransferase activity"/>
    <property type="evidence" value="ECO:0007669"/>
    <property type="project" value="InterPro"/>
</dbReference>
<dbReference type="SMART" id="SM00650">
    <property type="entry name" value="rADc"/>
    <property type="match status" value="1"/>
</dbReference>
<gene>
    <name evidence="6" type="ORF">S01H1_77746</name>
</gene>
<dbReference type="InterPro" id="IPR001737">
    <property type="entry name" value="KsgA/Erm"/>
</dbReference>
<dbReference type="InterPro" id="IPR023165">
    <property type="entry name" value="rRNA_Ade_diMease-like_C"/>
</dbReference>
<evidence type="ECO:0000256" key="4">
    <source>
        <dbReference type="ARBA" id="ARBA00022884"/>
    </source>
</evidence>
<dbReference type="InterPro" id="IPR029063">
    <property type="entry name" value="SAM-dependent_MTases_sf"/>
</dbReference>
<organism evidence="6">
    <name type="scientific">marine sediment metagenome</name>
    <dbReference type="NCBI Taxonomy" id="412755"/>
    <lineage>
        <taxon>unclassified sequences</taxon>
        <taxon>metagenomes</taxon>
        <taxon>ecological metagenomes</taxon>
    </lineage>
</organism>
<protein>
    <recommendedName>
        <fullName evidence="5">Ribosomal RNA adenine methylase transferase N-terminal domain-containing protein</fullName>
    </recommendedName>
</protein>
<evidence type="ECO:0000256" key="2">
    <source>
        <dbReference type="ARBA" id="ARBA00022679"/>
    </source>
</evidence>
<reference evidence="6" key="1">
    <citation type="journal article" date="2014" name="Front. Microbiol.">
        <title>High frequency of phylogenetically diverse reductive dehalogenase-homologous genes in deep subseafloor sedimentary metagenomes.</title>
        <authorList>
            <person name="Kawai M."/>
            <person name="Futagami T."/>
            <person name="Toyoda A."/>
            <person name="Takaki Y."/>
            <person name="Nishi S."/>
            <person name="Hori S."/>
            <person name="Arai W."/>
            <person name="Tsubouchi T."/>
            <person name="Morono Y."/>
            <person name="Uchiyama I."/>
            <person name="Ito T."/>
            <person name="Fujiyama A."/>
            <person name="Inagaki F."/>
            <person name="Takami H."/>
        </authorList>
    </citation>
    <scope>NUCLEOTIDE SEQUENCE</scope>
    <source>
        <strain evidence="6">Expedition CK06-06</strain>
    </source>
</reference>
<keyword evidence="4" id="KW-0694">RNA-binding</keyword>
<keyword evidence="1" id="KW-0489">Methyltransferase</keyword>
<dbReference type="GO" id="GO:0005829">
    <property type="term" value="C:cytosol"/>
    <property type="evidence" value="ECO:0007669"/>
    <property type="project" value="TreeGrafter"/>
</dbReference>
<dbReference type="AlphaFoldDB" id="X0Y9T2"/>
<evidence type="ECO:0000313" key="6">
    <source>
        <dbReference type="EMBL" id="GAG52590.1"/>
    </source>
</evidence>
<proteinExistence type="predicted"/>
<evidence type="ECO:0000256" key="3">
    <source>
        <dbReference type="ARBA" id="ARBA00022691"/>
    </source>
</evidence>
<feature type="non-terminal residue" evidence="6">
    <location>
        <position position="1"/>
    </location>
</feature>
<evidence type="ECO:0000256" key="1">
    <source>
        <dbReference type="ARBA" id="ARBA00022603"/>
    </source>
</evidence>
<dbReference type="PANTHER" id="PTHR11727:SF7">
    <property type="entry name" value="DIMETHYLADENOSINE TRANSFERASE-RELATED"/>
    <property type="match status" value="1"/>
</dbReference>
<dbReference type="InterPro" id="IPR020598">
    <property type="entry name" value="rRNA_Ade_methylase_Trfase_N"/>
</dbReference>
<comment type="caution">
    <text evidence="6">The sequence shown here is derived from an EMBL/GenBank/DDBJ whole genome shotgun (WGS) entry which is preliminary data.</text>
</comment>
<feature type="domain" description="Ribosomal RNA adenine methylase transferase N-terminal" evidence="5">
    <location>
        <begin position="3"/>
        <end position="124"/>
    </location>
</feature>
<name>X0Y9T2_9ZZZZ</name>
<evidence type="ECO:0000259" key="5">
    <source>
        <dbReference type="SMART" id="SM00650"/>
    </source>
</evidence>
<dbReference type="PANTHER" id="PTHR11727">
    <property type="entry name" value="DIMETHYLADENOSINE TRANSFERASE"/>
    <property type="match status" value="1"/>
</dbReference>
<dbReference type="Gene3D" id="1.10.8.100">
    <property type="entry name" value="Ribosomal RNA adenine dimethylase-like, domain 2"/>
    <property type="match status" value="1"/>
</dbReference>